<dbReference type="InterPro" id="IPR005829">
    <property type="entry name" value="Sugar_transporter_CS"/>
</dbReference>
<dbReference type="PROSITE" id="PS50850">
    <property type="entry name" value="MFS"/>
    <property type="match status" value="1"/>
</dbReference>
<dbReference type="EMBL" id="IACT01006425">
    <property type="protein sequence ID" value="LAC25558.1"/>
    <property type="molecule type" value="mRNA"/>
</dbReference>
<feature type="transmembrane region" description="Helical" evidence="6">
    <location>
        <begin position="355"/>
        <end position="374"/>
    </location>
</feature>
<accession>A0A6A7G3F5</accession>
<keyword evidence="2 6" id="KW-0812">Transmembrane</keyword>
<feature type="region of interest" description="Disordered" evidence="5">
    <location>
        <begin position="570"/>
        <end position="644"/>
    </location>
</feature>
<dbReference type="PROSITE" id="PS00216">
    <property type="entry name" value="SUGAR_TRANSPORT_1"/>
    <property type="match status" value="1"/>
</dbReference>
<feature type="transmembrane region" description="Helical" evidence="6">
    <location>
        <begin position="184"/>
        <end position="204"/>
    </location>
</feature>
<dbReference type="GO" id="GO:0022857">
    <property type="term" value="F:transmembrane transporter activity"/>
    <property type="evidence" value="ECO:0007669"/>
    <property type="project" value="InterPro"/>
</dbReference>
<organism evidence="8">
    <name type="scientific">Hirondellea gigas</name>
    <dbReference type="NCBI Taxonomy" id="1518452"/>
    <lineage>
        <taxon>Eukaryota</taxon>
        <taxon>Metazoa</taxon>
        <taxon>Ecdysozoa</taxon>
        <taxon>Arthropoda</taxon>
        <taxon>Crustacea</taxon>
        <taxon>Multicrustacea</taxon>
        <taxon>Malacostraca</taxon>
        <taxon>Eumalacostraca</taxon>
        <taxon>Peracarida</taxon>
        <taxon>Amphipoda</taxon>
        <taxon>Amphilochidea</taxon>
        <taxon>Lysianassida</taxon>
        <taxon>Lysianassidira</taxon>
        <taxon>Lysianassoidea</taxon>
        <taxon>Lysianassidae</taxon>
        <taxon>Hirondellea</taxon>
    </lineage>
</organism>
<dbReference type="PANTHER" id="PTHR23507:SF1">
    <property type="entry name" value="FI18259P1-RELATED"/>
    <property type="match status" value="1"/>
</dbReference>
<evidence type="ECO:0000256" key="2">
    <source>
        <dbReference type="ARBA" id="ARBA00022692"/>
    </source>
</evidence>
<comment type="subcellular location">
    <subcellularLocation>
        <location evidence="1">Membrane</location>
        <topology evidence="1">Multi-pass membrane protein</topology>
    </subcellularLocation>
</comment>
<feature type="compositionally biased region" description="Basic and acidic residues" evidence="5">
    <location>
        <begin position="595"/>
        <end position="608"/>
    </location>
</feature>
<keyword evidence="3 6" id="KW-1133">Transmembrane helix</keyword>
<evidence type="ECO:0000313" key="8">
    <source>
        <dbReference type="EMBL" id="LAC25558.1"/>
    </source>
</evidence>
<feature type="transmembrane region" description="Helical" evidence="6">
    <location>
        <begin position="82"/>
        <end position="103"/>
    </location>
</feature>
<feature type="transmembrane region" description="Helical" evidence="6">
    <location>
        <begin position="144"/>
        <end position="164"/>
    </location>
</feature>
<evidence type="ECO:0000256" key="1">
    <source>
        <dbReference type="ARBA" id="ARBA00004141"/>
    </source>
</evidence>
<feature type="transmembrane region" description="Helical" evidence="6">
    <location>
        <begin position="482"/>
        <end position="501"/>
    </location>
</feature>
<dbReference type="AlphaFoldDB" id="A0A6A7G3F5"/>
<sequence>MGITDRKDSTKVSWKNRIVGIIASISVEPVMLLDGLAYSNMVVLVENLQIDKICNINLNYTAEICANVSNYPDVRKAQQQEVSIFSMYNAIIMSILPLFFILFMGAWSDKYGRKVPLCAAMIGHCMYSAGYLLNSWVWHWPVEYLLVVGLLESLGGGAVSFLTAANSYISDVTSEGSRTSRIGLANSIWFLGGPIGTFMGTYIYKAGGYQVLFGTSLVMHIIATLYIIFLLPESHGPFSNKKQLAKIRQPKPTLKLRDSIVKVYGLSRKKKNPLGNTKSEVQRSLDSITVKKMVADFFNPQRFIDSFKCTLKKREGNVRVYILLLILANLLRKIGRGAYMYLFTRTVLDWGPADYGVWVTFKNIVATMGSLIAVPVLSAGLKVSDSVLAMVGAFSAVLDYILYGLVSTSTVFLIWLAPVAALLVNSGAIAIRALLSKFVAPDELGKVSAVFGALDGVMPMVSFSLYTAVYHSSVAVFPGAQFFFGAAVNGLMALTFIIIIVTDHNKQYNVETAKPKPPKGPVVEKNLVIRSDSKWLYDEENNYKLRIATILLSAVNFSIEVPLMERTLSNRSQRASDAAGLGQEEPPMDTICEESSSRESSQKREVVKGVEGLPGGAPTAATNGVHISKSTGTDNPAYVDDETD</sequence>
<dbReference type="PANTHER" id="PTHR23507">
    <property type="entry name" value="ZGC:174356"/>
    <property type="match status" value="1"/>
</dbReference>
<feature type="transmembrane region" description="Helical" evidence="6">
    <location>
        <begin position="386"/>
        <end position="406"/>
    </location>
</feature>
<feature type="transmembrane region" description="Helical" evidence="6">
    <location>
        <begin position="318"/>
        <end position="335"/>
    </location>
</feature>
<feature type="transmembrane region" description="Helical" evidence="6">
    <location>
        <begin position="447"/>
        <end position="470"/>
    </location>
</feature>
<feature type="transmembrane region" description="Helical" evidence="6">
    <location>
        <begin position="210"/>
        <end position="231"/>
    </location>
</feature>
<dbReference type="InterPro" id="IPR036259">
    <property type="entry name" value="MFS_trans_sf"/>
</dbReference>
<keyword evidence="4 6" id="KW-0472">Membrane</keyword>
<proteinExistence type="evidence at transcript level"/>
<evidence type="ECO:0000256" key="4">
    <source>
        <dbReference type="ARBA" id="ARBA00023136"/>
    </source>
</evidence>
<evidence type="ECO:0000256" key="6">
    <source>
        <dbReference type="SAM" id="Phobius"/>
    </source>
</evidence>
<protein>
    <submittedName>
        <fullName evidence="8">Proton-coupled folate transporter-like</fullName>
    </submittedName>
</protein>
<dbReference type="Pfam" id="PF07690">
    <property type="entry name" value="MFS_1"/>
    <property type="match status" value="1"/>
</dbReference>
<evidence type="ECO:0000256" key="5">
    <source>
        <dbReference type="SAM" id="MobiDB-lite"/>
    </source>
</evidence>
<reference evidence="8" key="1">
    <citation type="submission" date="2017-11" db="EMBL/GenBank/DDBJ databases">
        <title>The sensing device of the deep-sea amphipod.</title>
        <authorList>
            <person name="Kobayashi H."/>
            <person name="Nagahama T."/>
            <person name="Arai W."/>
            <person name="Sasagawa Y."/>
            <person name="Umeda M."/>
            <person name="Hayashi T."/>
            <person name="Nikaido I."/>
            <person name="Watanabe H."/>
            <person name="Oguri K."/>
            <person name="Kitazato H."/>
            <person name="Fujioka K."/>
            <person name="Kido Y."/>
            <person name="Takami H."/>
        </authorList>
    </citation>
    <scope>NUCLEOTIDE SEQUENCE</scope>
    <source>
        <tissue evidence="8">Whole body</tissue>
    </source>
</reference>
<dbReference type="InterPro" id="IPR011701">
    <property type="entry name" value="MFS"/>
</dbReference>
<dbReference type="InterPro" id="IPR020846">
    <property type="entry name" value="MFS_dom"/>
</dbReference>
<feature type="domain" description="Major facilitator superfamily (MFS) profile" evidence="7">
    <location>
        <begin position="35"/>
        <end position="505"/>
    </location>
</feature>
<evidence type="ECO:0000256" key="3">
    <source>
        <dbReference type="ARBA" id="ARBA00022989"/>
    </source>
</evidence>
<dbReference type="SUPFAM" id="SSF103473">
    <property type="entry name" value="MFS general substrate transporter"/>
    <property type="match status" value="1"/>
</dbReference>
<feature type="transmembrane region" description="Helical" evidence="6">
    <location>
        <begin position="412"/>
        <end position="435"/>
    </location>
</feature>
<dbReference type="Gene3D" id="1.20.1250.20">
    <property type="entry name" value="MFS general substrate transporter like domains"/>
    <property type="match status" value="1"/>
</dbReference>
<dbReference type="GO" id="GO:0016020">
    <property type="term" value="C:membrane"/>
    <property type="evidence" value="ECO:0007669"/>
    <property type="project" value="UniProtKB-SubCell"/>
</dbReference>
<evidence type="ECO:0000259" key="7">
    <source>
        <dbReference type="PROSITE" id="PS50850"/>
    </source>
</evidence>
<name>A0A6A7G3F5_9CRUS</name>